<keyword evidence="2" id="KW-1185">Reference proteome</keyword>
<dbReference type="AlphaFoldDB" id="A0A561UNZ9"/>
<accession>A0A561UNZ9</accession>
<organism evidence="1 2">
    <name type="scientific">Kitasatospora viridis</name>
    <dbReference type="NCBI Taxonomy" id="281105"/>
    <lineage>
        <taxon>Bacteria</taxon>
        <taxon>Bacillati</taxon>
        <taxon>Actinomycetota</taxon>
        <taxon>Actinomycetes</taxon>
        <taxon>Kitasatosporales</taxon>
        <taxon>Streptomycetaceae</taxon>
        <taxon>Kitasatospora</taxon>
    </lineage>
</organism>
<evidence type="ECO:0000313" key="2">
    <source>
        <dbReference type="Proteomes" id="UP000317940"/>
    </source>
</evidence>
<protein>
    <submittedName>
        <fullName evidence="1">Uncharacterized protein</fullName>
    </submittedName>
</protein>
<name>A0A561UNZ9_9ACTN</name>
<evidence type="ECO:0000313" key="1">
    <source>
        <dbReference type="EMBL" id="TWG01095.1"/>
    </source>
</evidence>
<dbReference type="EMBL" id="VIWT01000001">
    <property type="protein sequence ID" value="TWG01095.1"/>
    <property type="molecule type" value="Genomic_DNA"/>
</dbReference>
<reference evidence="1 2" key="1">
    <citation type="submission" date="2019-06" db="EMBL/GenBank/DDBJ databases">
        <title>Sequencing the genomes of 1000 actinobacteria strains.</title>
        <authorList>
            <person name="Klenk H.-P."/>
        </authorList>
    </citation>
    <scope>NUCLEOTIDE SEQUENCE [LARGE SCALE GENOMIC DNA]</scope>
    <source>
        <strain evidence="1 2">DSM 44826</strain>
    </source>
</reference>
<gene>
    <name evidence="1" type="ORF">FHX73_114982</name>
</gene>
<comment type="caution">
    <text evidence="1">The sequence shown here is derived from an EMBL/GenBank/DDBJ whole genome shotgun (WGS) entry which is preliminary data.</text>
</comment>
<sequence length="50" mass="5835">MERKKVPRVVEATDTYVIDPEDEVVECTRPCCQAAEQVPQHWGQWLRPPI</sequence>
<proteinExistence type="predicted"/>
<dbReference type="Proteomes" id="UP000317940">
    <property type="component" value="Unassembled WGS sequence"/>
</dbReference>
<dbReference type="RefSeq" id="WP_170305018.1">
    <property type="nucleotide sequence ID" value="NZ_BAAAMZ010000054.1"/>
</dbReference>